<dbReference type="SUPFAM" id="SSF52833">
    <property type="entry name" value="Thioredoxin-like"/>
    <property type="match status" value="1"/>
</dbReference>
<accession>A0A8T4LGA6</accession>
<evidence type="ECO:0000259" key="1">
    <source>
        <dbReference type="PROSITE" id="PS51352"/>
    </source>
</evidence>
<dbReference type="Proteomes" id="UP000675968">
    <property type="component" value="Unassembled WGS sequence"/>
</dbReference>
<dbReference type="AlphaFoldDB" id="A0A8T4LGA6"/>
<dbReference type="InterPro" id="IPR012341">
    <property type="entry name" value="6hp_glycosidase-like_sf"/>
</dbReference>
<dbReference type="InterPro" id="IPR024705">
    <property type="entry name" value="Ssp411"/>
</dbReference>
<name>A0A8T4LGA6_9ARCH</name>
<feature type="domain" description="Thioredoxin" evidence="1">
    <location>
        <begin position="1"/>
        <end position="112"/>
    </location>
</feature>
<reference evidence="2" key="1">
    <citation type="submission" date="2021-03" db="EMBL/GenBank/DDBJ databases">
        <authorList>
            <person name="Jaffe A."/>
        </authorList>
    </citation>
    <scope>NUCLEOTIDE SEQUENCE</scope>
    <source>
        <strain evidence="2">RIFCSPLOWO2_01_FULL_AR10_48_17</strain>
    </source>
</reference>
<dbReference type="Pfam" id="PF03190">
    <property type="entry name" value="Thioredox_DsbH"/>
    <property type="match status" value="1"/>
</dbReference>
<dbReference type="Gene3D" id="3.40.30.10">
    <property type="entry name" value="Glutaredoxin"/>
    <property type="match status" value="1"/>
</dbReference>
<dbReference type="SUPFAM" id="SSF48208">
    <property type="entry name" value="Six-hairpin glycosidases"/>
    <property type="match status" value="1"/>
</dbReference>
<dbReference type="Gene3D" id="1.50.10.10">
    <property type="match status" value="1"/>
</dbReference>
<dbReference type="InterPro" id="IPR004879">
    <property type="entry name" value="Ssp411-like_TRX"/>
</dbReference>
<dbReference type="GO" id="GO:0005975">
    <property type="term" value="P:carbohydrate metabolic process"/>
    <property type="evidence" value="ECO:0007669"/>
    <property type="project" value="InterPro"/>
</dbReference>
<organism evidence="2 3">
    <name type="scientific">Candidatus Iainarchaeum sp</name>
    <dbReference type="NCBI Taxonomy" id="3101447"/>
    <lineage>
        <taxon>Archaea</taxon>
        <taxon>Candidatus Iainarchaeota</taxon>
        <taxon>Candidatus Iainarchaeia</taxon>
        <taxon>Candidatus Iainarchaeales</taxon>
        <taxon>Candidatus Iainarchaeaceae</taxon>
        <taxon>Candidatus Iainarchaeum</taxon>
    </lineage>
</organism>
<evidence type="ECO:0000313" key="2">
    <source>
        <dbReference type="EMBL" id="MBS3061926.1"/>
    </source>
</evidence>
<proteinExistence type="predicted"/>
<dbReference type="PANTHER" id="PTHR42899">
    <property type="entry name" value="SPERMATOGENESIS-ASSOCIATED PROTEIN 20"/>
    <property type="match status" value="1"/>
</dbReference>
<comment type="caution">
    <text evidence="2">The sequence shown here is derived from an EMBL/GenBank/DDBJ whole genome shotgun (WGS) entry which is preliminary data.</text>
</comment>
<dbReference type="InterPro" id="IPR008928">
    <property type="entry name" value="6-hairpin_glycosidase_sf"/>
</dbReference>
<evidence type="ECO:0000313" key="3">
    <source>
        <dbReference type="Proteomes" id="UP000675968"/>
    </source>
</evidence>
<gene>
    <name evidence="2" type="ORF">J4215_05075</name>
</gene>
<sequence length="482" mass="54876">MQTIQWQPFFEEAFKKAKTENKPILLSISASWCHWCHRMDHDSFEKTAVVEQVNRDFIPIRVDSNERPDINARYNAGGWPTVVIMDPNGIPFRETLYLNESDFKKFLSDGHADYANPDPNSSAIPIETKQAPPFSQLESTPDEHRTVEIEVIQKIKSLFDPQYGGFGIQPKFPQPEILRFLLFKTEKNKDPDLEKILLTTLDALQSRGLFDKEEGGFFRYCTTREWSIPHSEKMLEDNAQLVEIFGRAGNRFKKPDYIKTAQKTMDYLEKNLKDPVSGLFNGSQTADEKYYSLSLSERQQKTPPTSQETQFLGGNAFMVRAFLGLGKNEDARVLLQKITAIFYRENHVRHSTTPGSNLFWLEDAALLLDAILNYEETNPGQNSDEAPILAGLIIRKFFSADQHAFADIPDSSGHLGLLAEPLYPIFGNSLMIRNLNRVSRLTGNPEWNAYAKKTFASFYSDYKKHGIFAATYALAASELKNA</sequence>
<reference evidence="2" key="2">
    <citation type="submission" date="2021-05" db="EMBL/GenBank/DDBJ databases">
        <title>Protein family content uncovers lineage relationships and bacterial pathway maintenance mechanisms in DPANN archaea.</title>
        <authorList>
            <person name="Castelle C.J."/>
            <person name="Meheust R."/>
            <person name="Jaffe A.L."/>
            <person name="Seitz K."/>
            <person name="Gong X."/>
            <person name="Baker B.J."/>
            <person name="Banfield J.F."/>
        </authorList>
    </citation>
    <scope>NUCLEOTIDE SEQUENCE</scope>
    <source>
        <strain evidence="2">RIFCSPLOWO2_01_FULL_AR10_48_17</strain>
    </source>
</reference>
<dbReference type="PANTHER" id="PTHR42899:SF1">
    <property type="entry name" value="SPERMATOGENESIS-ASSOCIATED PROTEIN 20"/>
    <property type="match status" value="1"/>
</dbReference>
<protein>
    <submittedName>
        <fullName evidence="2">Thioredoxin domain-containing protein</fullName>
    </submittedName>
</protein>
<dbReference type="PROSITE" id="PS51352">
    <property type="entry name" value="THIOREDOXIN_2"/>
    <property type="match status" value="1"/>
</dbReference>
<dbReference type="EMBL" id="JAGVWC010000011">
    <property type="protein sequence ID" value="MBS3061926.1"/>
    <property type="molecule type" value="Genomic_DNA"/>
</dbReference>
<dbReference type="InterPro" id="IPR013766">
    <property type="entry name" value="Thioredoxin_domain"/>
</dbReference>
<dbReference type="InterPro" id="IPR036249">
    <property type="entry name" value="Thioredoxin-like_sf"/>
</dbReference>